<feature type="domain" description="Glutaredoxin" evidence="8">
    <location>
        <begin position="15"/>
        <end position="80"/>
    </location>
</feature>
<evidence type="ECO:0000256" key="4">
    <source>
        <dbReference type="ARBA" id="ARBA00022448"/>
    </source>
</evidence>
<dbReference type="SUPFAM" id="SSF52833">
    <property type="entry name" value="Thioredoxin-like"/>
    <property type="match status" value="1"/>
</dbReference>
<evidence type="ECO:0000313" key="9">
    <source>
        <dbReference type="Ensembl" id="ENSSMRP00000010070.1"/>
    </source>
</evidence>
<dbReference type="Ensembl" id="ENSSMRT00000011732.1">
    <property type="protein sequence ID" value="ENSSMRP00000010070.1"/>
    <property type="gene ID" value="ENSSMRG00000007997.1"/>
</dbReference>
<keyword evidence="5" id="KW-0249">Electron transport</keyword>
<dbReference type="CDD" id="cd03419">
    <property type="entry name" value="GRX_GRXh_1_2_like"/>
    <property type="match status" value="1"/>
</dbReference>
<keyword evidence="6" id="KW-1015">Disulfide bond</keyword>
<sequence>MAEQFVKSKLAPNKVVVFGKPGCPYCHKAMDLLNELRLKPGHMEYVDLTARSDTNEIQNYFQQTTGARTVPRIFIGEKCIGGYTDLESLYRSGELKSMLEKIGAL</sequence>
<evidence type="ECO:0000256" key="2">
    <source>
        <dbReference type="ARBA" id="ARBA00007787"/>
    </source>
</evidence>
<evidence type="ECO:0000256" key="1">
    <source>
        <dbReference type="ARBA" id="ARBA00002549"/>
    </source>
</evidence>
<proteinExistence type="inferred from homology"/>
<dbReference type="GO" id="GO:0015038">
    <property type="term" value="F:glutathione disulfide oxidoreductase activity"/>
    <property type="evidence" value="ECO:0007669"/>
    <property type="project" value="TreeGrafter"/>
</dbReference>
<dbReference type="Gene3D" id="3.40.30.10">
    <property type="entry name" value="Glutaredoxin"/>
    <property type="match status" value="1"/>
</dbReference>
<evidence type="ECO:0000259" key="8">
    <source>
        <dbReference type="Pfam" id="PF00462"/>
    </source>
</evidence>
<comment type="similarity">
    <text evidence="2">Belongs to the glutaredoxin family.</text>
</comment>
<dbReference type="InterPro" id="IPR002109">
    <property type="entry name" value="Glutaredoxin"/>
</dbReference>
<evidence type="ECO:0000256" key="7">
    <source>
        <dbReference type="ARBA" id="ARBA00023284"/>
    </source>
</evidence>
<dbReference type="AlphaFoldDB" id="A0A8D0DK50"/>
<evidence type="ECO:0000256" key="6">
    <source>
        <dbReference type="ARBA" id="ARBA00023157"/>
    </source>
</evidence>
<dbReference type="PRINTS" id="PR00160">
    <property type="entry name" value="GLUTAREDOXIN"/>
</dbReference>
<protein>
    <recommendedName>
        <fullName evidence="3">Glutaredoxin-1</fullName>
    </recommendedName>
</protein>
<dbReference type="PANTHER" id="PTHR46185">
    <property type="entry name" value="GLUTAREDOXIN-1"/>
    <property type="match status" value="1"/>
</dbReference>
<accession>A0A8D0DK50</accession>
<dbReference type="Proteomes" id="UP000694421">
    <property type="component" value="Unplaced"/>
</dbReference>
<keyword evidence="7" id="KW-0676">Redox-active center</keyword>
<dbReference type="InterPro" id="IPR011899">
    <property type="entry name" value="Glutaredoxin_euk/vir"/>
</dbReference>
<reference evidence="9" key="1">
    <citation type="submission" date="2025-08" db="UniProtKB">
        <authorList>
            <consortium name="Ensembl"/>
        </authorList>
    </citation>
    <scope>IDENTIFICATION</scope>
</reference>
<dbReference type="NCBIfam" id="TIGR02180">
    <property type="entry name" value="GRX_euk"/>
    <property type="match status" value="1"/>
</dbReference>
<keyword evidence="4" id="KW-0813">Transport</keyword>
<dbReference type="PROSITE" id="PS00195">
    <property type="entry name" value="GLUTAREDOXIN_1"/>
    <property type="match status" value="1"/>
</dbReference>
<name>A0A8D0DK50_SALMN</name>
<dbReference type="Pfam" id="PF00462">
    <property type="entry name" value="Glutaredoxin"/>
    <property type="match status" value="1"/>
</dbReference>
<dbReference type="OMA" id="KPGHLEC"/>
<dbReference type="InterPro" id="IPR014025">
    <property type="entry name" value="Glutaredoxin_subgr"/>
</dbReference>
<dbReference type="PROSITE" id="PS51354">
    <property type="entry name" value="GLUTAREDOXIN_2"/>
    <property type="match status" value="1"/>
</dbReference>
<dbReference type="GO" id="GO:0005739">
    <property type="term" value="C:mitochondrion"/>
    <property type="evidence" value="ECO:0007669"/>
    <property type="project" value="TreeGrafter"/>
</dbReference>
<evidence type="ECO:0000256" key="3">
    <source>
        <dbReference type="ARBA" id="ARBA00013662"/>
    </source>
</evidence>
<dbReference type="InterPro" id="IPR036249">
    <property type="entry name" value="Thioredoxin-like_sf"/>
</dbReference>
<organism evidence="9 10">
    <name type="scientific">Salvator merianae</name>
    <name type="common">Argentine black and white tegu</name>
    <name type="synonym">Tupinambis merianae</name>
    <dbReference type="NCBI Taxonomy" id="96440"/>
    <lineage>
        <taxon>Eukaryota</taxon>
        <taxon>Metazoa</taxon>
        <taxon>Chordata</taxon>
        <taxon>Craniata</taxon>
        <taxon>Vertebrata</taxon>
        <taxon>Euteleostomi</taxon>
        <taxon>Lepidosauria</taxon>
        <taxon>Squamata</taxon>
        <taxon>Bifurcata</taxon>
        <taxon>Unidentata</taxon>
        <taxon>Episquamata</taxon>
        <taxon>Laterata</taxon>
        <taxon>Teiioidea</taxon>
        <taxon>Teiidae</taxon>
        <taxon>Salvator</taxon>
    </lineage>
</organism>
<evidence type="ECO:0000313" key="10">
    <source>
        <dbReference type="Proteomes" id="UP000694421"/>
    </source>
</evidence>
<comment type="function">
    <text evidence="1">Has a glutathione-disulfide oxidoreductase activity in the presence of NADPH and glutathione reductase. Reduces low molecular weight disulfides and proteins.</text>
</comment>
<reference evidence="9" key="2">
    <citation type="submission" date="2025-09" db="UniProtKB">
        <authorList>
            <consortium name="Ensembl"/>
        </authorList>
    </citation>
    <scope>IDENTIFICATION</scope>
</reference>
<keyword evidence="10" id="KW-1185">Reference proteome</keyword>
<dbReference type="InterPro" id="IPR047185">
    <property type="entry name" value="GLRX1"/>
</dbReference>
<dbReference type="GeneTree" id="ENSGT00900000141068"/>
<dbReference type="PANTHER" id="PTHR46185:SF1">
    <property type="entry name" value="GLUTAREDOXIN-1"/>
    <property type="match status" value="1"/>
</dbReference>
<evidence type="ECO:0000256" key="5">
    <source>
        <dbReference type="ARBA" id="ARBA00022982"/>
    </source>
</evidence>
<dbReference type="InterPro" id="IPR011767">
    <property type="entry name" value="GLR_AS"/>
</dbReference>